<comment type="cofactor">
    <cofactor evidence="2">
        <name>Zn(2+)</name>
        <dbReference type="ChEBI" id="CHEBI:29105"/>
    </cofactor>
</comment>
<evidence type="ECO:0000256" key="7">
    <source>
        <dbReference type="ARBA" id="ARBA00022723"/>
    </source>
</evidence>
<evidence type="ECO:0000259" key="14">
    <source>
        <dbReference type="SMART" id="SM01124"/>
    </source>
</evidence>
<comment type="similarity">
    <text evidence="5">Belongs to the lariat debranching enzyme family.</text>
</comment>
<feature type="compositionally biased region" description="Acidic residues" evidence="13">
    <location>
        <begin position="432"/>
        <end position="447"/>
    </location>
</feature>
<evidence type="ECO:0000256" key="12">
    <source>
        <dbReference type="ARBA" id="ARBA00023242"/>
    </source>
</evidence>
<dbReference type="OrthoDB" id="407609at2759"/>
<dbReference type="CDD" id="cd00844">
    <property type="entry name" value="MPP_Dbr1_N"/>
    <property type="match status" value="1"/>
</dbReference>
<keyword evidence="6" id="KW-0507">mRNA processing</keyword>
<gene>
    <name evidence="16 17" type="primary">dbr1</name>
</gene>
<dbReference type="InterPro" id="IPR004843">
    <property type="entry name" value="Calcineurin-like_PHP"/>
</dbReference>
<dbReference type="GO" id="GO:0000398">
    <property type="term" value="P:mRNA splicing, via spliceosome"/>
    <property type="evidence" value="ECO:0007669"/>
    <property type="project" value="TreeGrafter"/>
</dbReference>
<dbReference type="Pfam" id="PF05011">
    <property type="entry name" value="DBR1"/>
    <property type="match status" value="1"/>
</dbReference>
<evidence type="ECO:0000256" key="11">
    <source>
        <dbReference type="ARBA" id="ARBA00023211"/>
    </source>
</evidence>
<keyword evidence="11" id="KW-0464">Manganese</keyword>
<dbReference type="InterPro" id="IPR041816">
    <property type="entry name" value="Dbr1_N"/>
</dbReference>
<sequence>MKIAVEGCCHGELDKIYETIEYLEKKEGVKVDLLLCCGDFQAVRNEGDMKCMAVPAKYRTMQTFYKYYSGEKKAPVLTIFIGGNHEASNHLQELPYGGWVAPNIYYLGYAGVIRYKGIRIGGLSGIFKSHDYRKGHHEFPPYTPETLRSVYHIRNIEVFKLKQIQMPIDIFMSHDWPRGIYYYGSTEELLRKKKFLRQEVESNTLGSPAAEELLNYLQPSYWFSAHLHVKFAAVMQHQPKGNAAPRVTKFLSLDKCLPYRDFLQIVDVPERSDSSDGLEYDPEWLAILKATNSLQRTTPYPWNPPENNGLHERWDFGVSEAAMMQVVEALSGDLSIPDNFSKTVPSYEPNKPKPYTPPSYNTNPQTTELCAKLGLTDLYAQVGQGGGQQGRAQTSTGGEEEDDDDRQSVGSADEPSEYPTDTSGLSNSFNPDEIEIEDEWEEEEGEKEEAVLKPTGEIHTPSRLVLPEPKSSISPTHLPHLMNLPPPSHSTPAAAHGAEREGQGGSDDEEVTTARILKRTSHEAEGPGSKGSTLRIKRRNQVIYAAAEEEDECED</sequence>
<dbReference type="GO" id="GO:0046872">
    <property type="term" value="F:metal ion binding"/>
    <property type="evidence" value="ECO:0007669"/>
    <property type="project" value="UniProtKB-KW"/>
</dbReference>
<evidence type="ECO:0000256" key="4">
    <source>
        <dbReference type="ARBA" id="ARBA00004123"/>
    </source>
</evidence>
<dbReference type="SUPFAM" id="SSF56300">
    <property type="entry name" value="Metallo-dependent phosphatases"/>
    <property type="match status" value="1"/>
</dbReference>
<evidence type="ECO:0000313" key="16">
    <source>
        <dbReference type="RefSeq" id="XP_028249304.1"/>
    </source>
</evidence>
<keyword evidence="15" id="KW-1185">Reference proteome</keyword>
<dbReference type="FunFam" id="3.60.21.10:FF:000035">
    <property type="entry name" value="Lariat debranching enzyme"/>
    <property type="match status" value="1"/>
</dbReference>
<dbReference type="PANTHER" id="PTHR12849">
    <property type="entry name" value="RNA LARIAT DEBRANCHING ENZYME"/>
    <property type="match status" value="1"/>
</dbReference>
<feature type="region of interest" description="Disordered" evidence="13">
    <location>
        <begin position="382"/>
        <end position="538"/>
    </location>
</feature>
<evidence type="ECO:0000256" key="2">
    <source>
        <dbReference type="ARBA" id="ARBA00001947"/>
    </source>
</evidence>
<name>A0A6P7H2N6_9TELE</name>
<dbReference type="Gene3D" id="3.60.21.10">
    <property type="match status" value="1"/>
</dbReference>
<keyword evidence="12" id="KW-0539">Nucleus</keyword>
<organism evidence="15 17">
    <name type="scientific">Parambassis ranga</name>
    <name type="common">Indian glassy fish</name>
    <dbReference type="NCBI Taxonomy" id="210632"/>
    <lineage>
        <taxon>Eukaryota</taxon>
        <taxon>Metazoa</taxon>
        <taxon>Chordata</taxon>
        <taxon>Craniata</taxon>
        <taxon>Vertebrata</taxon>
        <taxon>Euteleostomi</taxon>
        <taxon>Actinopterygii</taxon>
        <taxon>Neopterygii</taxon>
        <taxon>Teleostei</taxon>
        <taxon>Neoteleostei</taxon>
        <taxon>Acanthomorphata</taxon>
        <taxon>Ovalentaria</taxon>
        <taxon>Ambassidae</taxon>
        <taxon>Parambassis</taxon>
    </lineage>
</organism>
<dbReference type="RefSeq" id="XP_028249304.1">
    <property type="nucleotide sequence ID" value="XM_028393503.1"/>
</dbReference>
<evidence type="ECO:0000256" key="6">
    <source>
        <dbReference type="ARBA" id="ARBA00022664"/>
    </source>
</evidence>
<dbReference type="InterPro" id="IPR029052">
    <property type="entry name" value="Metallo-depent_PP-like"/>
</dbReference>
<evidence type="ECO:0000256" key="1">
    <source>
        <dbReference type="ARBA" id="ARBA00001936"/>
    </source>
</evidence>
<accession>A0A6P7H2N6</accession>
<dbReference type="GO" id="GO:0005634">
    <property type="term" value="C:nucleus"/>
    <property type="evidence" value="ECO:0007669"/>
    <property type="project" value="UniProtKB-SubCell"/>
</dbReference>
<evidence type="ECO:0000256" key="3">
    <source>
        <dbReference type="ARBA" id="ARBA00001954"/>
    </source>
</evidence>
<evidence type="ECO:0000256" key="9">
    <source>
        <dbReference type="ARBA" id="ARBA00022833"/>
    </source>
</evidence>
<proteinExistence type="inferred from homology"/>
<evidence type="ECO:0000313" key="15">
    <source>
        <dbReference type="Proteomes" id="UP000515145"/>
    </source>
</evidence>
<comment type="cofactor">
    <cofactor evidence="1">
        <name>Mn(2+)</name>
        <dbReference type="ChEBI" id="CHEBI:29035"/>
    </cofactor>
</comment>
<evidence type="ECO:0000313" key="17">
    <source>
        <dbReference type="RefSeq" id="XP_028249305.1"/>
    </source>
</evidence>
<evidence type="ECO:0000256" key="13">
    <source>
        <dbReference type="SAM" id="MobiDB-lite"/>
    </source>
</evidence>
<dbReference type="Pfam" id="PF00149">
    <property type="entry name" value="Metallophos"/>
    <property type="match status" value="1"/>
</dbReference>
<evidence type="ECO:0000256" key="10">
    <source>
        <dbReference type="ARBA" id="ARBA00023004"/>
    </source>
</evidence>
<keyword evidence="7" id="KW-0479">Metal-binding</keyword>
<protein>
    <submittedName>
        <fullName evidence="16 17">Lariat debranching enzyme</fullName>
    </submittedName>
</protein>
<reference evidence="16 17" key="1">
    <citation type="submission" date="2025-04" db="UniProtKB">
        <authorList>
            <consortium name="RefSeq"/>
        </authorList>
    </citation>
    <scope>IDENTIFICATION</scope>
</reference>
<dbReference type="GeneID" id="114426240"/>
<feature type="domain" description="Lariat debranching enzyme C-terminal" evidence="14">
    <location>
        <begin position="235"/>
        <end position="379"/>
    </location>
</feature>
<dbReference type="CTD" id="51163"/>
<dbReference type="RefSeq" id="XP_028249305.1">
    <property type="nucleotide sequence ID" value="XM_028393504.1"/>
</dbReference>
<keyword evidence="9" id="KW-0862">Zinc</keyword>
<keyword evidence="8" id="KW-0378">Hydrolase</keyword>
<feature type="region of interest" description="Disordered" evidence="13">
    <location>
        <begin position="335"/>
        <end position="366"/>
    </location>
</feature>
<dbReference type="GO" id="GO:0008419">
    <property type="term" value="F:RNA lariat debranching enzyme activity"/>
    <property type="evidence" value="ECO:0007669"/>
    <property type="project" value="TreeGrafter"/>
</dbReference>
<dbReference type="AlphaFoldDB" id="A0A6P7H2N6"/>
<keyword evidence="10" id="KW-0408">Iron</keyword>
<dbReference type="PANTHER" id="PTHR12849:SF0">
    <property type="entry name" value="LARIAT DEBRANCHING ENZYME"/>
    <property type="match status" value="1"/>
</dbReference>
<dbReference type="SMART" id="SM01124">
    <property type="entry name" value="DBR1"/>
    <property type="match status" value="1"/>
</dbReference>
<dbReference type="Proteomes" id="UP000515145">
    <property type="component" value="Chromosome 21"/>
</dbReference>
<evidence type="ECO:0000256" key="8">
    <source>
        <dbReference type="ARBA" id="ARBA00022801"/>
    </source>
</evidence>
<comment type="cofactor">
    <cofactor evidence="3">
        <name>Fe(2+)</name>
        <dbReference type="ChEBI" id="CHEBI:29033"/>
    </cofactor>
</comment>
<dbReference type="InterPro" id="IPR007708">
    <property type="entry name" value="DBR1_C"/>
</dbReference>
<evidence type="ECO:0000256" key="5">
    <source>
        <dbReference type="ARBA" id="ARBA00006045"/>
    </source>
</evidence>
<comment type="subcellular location">
    <subcellularLocation>
        <location evidence="4">Nucleus</location>
    </subcellularLocation>
</comment>
<feature type="compositionally biased region" description="Polar residues" evidence="13">
    <location>
        <begin position="419"/>
        <end position="430"/>
    </location>
</feature>